<keyword evidence="6 8" id="KW-0539">Nucleus</keyword>
<dbReference type="Proteomes" id="UP000310689">
    <property type="component" value="Unassembled WGS sequence"/>
</dbReference>
<dbReference type="EMBL" id="SPOI01000289">
    <property type="protein sequence ID" value="TIB29564.1"/>
    <property type="molecule type" value="Genomic_DNA"/>
</dbReference>
<keyword evidence="4 8" id="KW-0805">Transcription regulation</keyword>
<dbReference type="GO" id="GO:0016592">
    <property type="term" value="C:mediator complex"/>
    <property type="evidence" value="ECO:0007669"/>
    <property type="project" value="InterPro"/>
</dbReference>
<accession>A0A4V4M3I0</accession>
<evidence type="ECO:0000256" key="1">
    <source>
        <dbReference type="ARBA" id="ARBA00004123"/>
    </source>
</evidence>
<dbReference type="GO" id="GO:0070847">
    <property type="term" value="C:core mediator complex"/>
    <property type="evidence" value="ECO:0007669"/>
    <property type="project" value="TreeGrafter"/>
</dbReference>
<dbReference type="PANTHER" id="PTHR13321:SF2">
    <property type="entry name" value="MEDIATOR OF RNA POLYMERASE II TRANSCRIPTION SUBUNIT 18"/>
    <property type="match status" value="1"/>
</dbReference>
<evidence type="ECO:0000256" key="8">
    <source>
        <dbReference type="RuleBase" id="RU364150"/>
    </source>
</evidence>
<keyword evidence="8" id="KW-0010">Activator</keyword>
<dbReference type="GO" id="GO:0006369">
    <property type="term" value="P:termination of RNA polymerase II transcription"/>
    <property type="evidence" value="ECO:0007669"/>
    <property type="project" value="TreeGrafter"/>
</dbReference>
<proteinExistence type="inferred from homology"/>
<dbReference type="GO" id="GO:0006357">
    <property type="term" value="P:regulation of transcription by RNA polymerase II"/>
    <property type="evidence" value="ECO:0007669"/>
    <property type="project" value="InterPro"/>
</dbReference>
<evidence type="ECO:0000256" key="6">
    <source>
        <dbReference type="ARBA" id="ARBA00023242"/>
    </source>
</evidence>
<comment type="caution">
    <text evidence="9">The sequence shown here is derived from an EMBL/GenBank/DDBJ whole genome shotgun (WGS) entry which is preliminary data.</text>
</comment>
<name>A0A4V4M3I0_WALIC</name>
<evidence type="ECO:0000313" key="9">
    <source>
        <dbReference type="EMBL" id="TIB29564.1"/>
    </source>
</evidence>
<dbReference type="Gene3D" id="2.40.320.10">
    <property type="entry name" value="Hypothetical Protein Pfu-838710-001"/>
    <property type="match status" value="1"/>
</dbReference>
<gene>
    <name evidence="8" type="primary">MED18</name>
    <name evidence="9" type="ORF">E3P86_03655</name>
</gene>
<evidence type="ECO:0000256" key="4">
    <source>
        <dbReference type="ARBA" id="ARBA00023015"/>
    </source>
</evidence>
<organism evidence="9 10">
    <name type="scientific">Wallemia ichthyophaga</name>
    <dbReference type="NCBI Taxonomy" id="245174"/>
    <lineage>
        <taxon>Eukaryota</taxon>
        <taxon>Fungi</taxon>
        <taxon>Dikarya</taxon>
        <taxon>Basidiomycota</taxon>
        <taxon>Wallemiomycotina</taxon>
        <taxon>Wallemiomycetes</taxon>
        <taxon>Wallemiales</taxon>
        <taxon>Wallemiaceae</taxon>
        <taxon>Wallemia</taxon>
    </lineage>
</organism>
<evidence type="ECO:0000256" key="7">
    <source>
        <dbReference type="ARBA" id="ARBA00032012"/>
    </source>
</evidence>
<comment type="subcellular location">
    <subcellularLocation>
        <location evidence="1 8">Nucleus</location>
    </subcellularLocation>
</comment>
<evidence type="ECO:0000256" key="3">
    <source>
        <dbReference type="ARBA" id="ARBA00019612"/>
    </source>
</evidence>
<reference evidence="9 10" key="1">
    <citation type="submission" date="2019-03" db="EMBL/GenBank/DDBJ databases">
        <title>Sequencing 23 genomes of Wallemia ichthyophaga.</title>
        <authorList>
            <person name="Gostincar C."/>
        </authorList>
    </citation>
    <scope>NUCLEOTIDE SEQUENCE [LARGE SCALE GENOMIC DNA]</scope>
    <source>
        <strain evidence="9 10">EXF-6200</strain>
    </source>
</reference>
<evidence type="ECO:0000256" key="2">
    <source>
        <dbReference type="ARBA" id="ARBA00009814"/>
    </source>
</evidence>
<dbReference type="Pfam" id="PF09637">
    <property type="entry name" value="Med18"/>
    <property type="match status" value="1"/>
</dbReference>
<comment type="similarity">
    <text evidence="2 8">Belongs to the Mediator complex subunit 18 family.</text>
</comment>
<dbReference type="PANTHER" id="PTHR13321">
    <property type="entry name" value="MEDIATOR OF RNA POLYMERASE II TRANSCRIPTION, SUBUNIT 18"/>
    <property type="match status" value="1"/>
</dbReference>
<dbReference type="InterPro" id="IPR019095">
    <property type="entry name" value="Mediator_Med18"/>
</dbReference>
<evidence type="ECO:0000256" key="5">
    <source>
        <dbReference type="ARBA" id="ARBA00023163"/>
    </source>
</evidence>
<keyword evidence="5 8" id="KW-0804">Transcription</keyword>
<comment type="function">
    <text evidence="8">Component of the Mediator complex, a coactivator involved in the regulated transcription of nearly all RNA polymerase II-dependent genes. Mediator functions as a bridge to convey information from gene-specific regulatory proteins to the basal RNA polymerase II transcription machinery. Mediator is recruited to promoters by direct interactions with regulatory proteins and serves as a scaffold for the assembly of a functional preinitiation complex with RNA polymerase II and the general transcription factors.</text>
</comment>
<comment type="subunit">
    <text evidence="8">Component of the Mediator complex.</text>
</comment>
<sequence>MSITYECVLLGTFDSSLLDKVRDKLRVICDANGDLHCHEKVMSVQAGPNTTNGRMVMRREGIDETDESAKWCVCVKWRSVCNSYKPPGLLCVFSELNQRHSRTFPTNAQKSRYNPQLLIRSTINLPLDTNHNAVEFVQALGYNPNHEFSKRGDTYMCNGVIVSVYQLHNVGVNGERVHEDNVWMVEVRSLPVVPDQSAVADPLNVAMHNCLKLKATLKPLVLLKRVEH</sequence>
<evidence type="ECO:0000313" key="10">
    <source>
        <dbReference type="Proteomes" id="UP000310689"/>
    </source>
</evidence>
<protein>
    <recommendedName>
        <fullName evidence="3 8">Mediator of RNA polymerase II transcription subunit 18</fullName>
    </recommendedName>
    <alternativeName>
        <fullName evidence="7 8">Mediator complex subunit 18</fullName>
    </alternativeName>
</protein>
<dbReference type="AlphaFoldDB" id="A0A4V4M3I0"/>
<dbReference type="GO" id="GO:0003712">
    <property type="term" value="F:transcription coregulator activity"/>
    <property type="evidence" value="ECO:0007669"/>
    <property type="project" value="InterPro"/>
</dbReference>